<sequence>MGPVFYKGVGVSNREHEFIARAEGSLACGIMVEKSSERVKHFISSSDHCFDEHKRSSLLQFPPPEDYGQQRDADQVTIRKTTIHVVNKDITQHKAKCLVNFFDKKSGLSSKGVVFRRFMEKGGEDMYEYLRNLYEGESVTVTQSSGNLDCQFVLHVALPEYQEGFSWKELQKIVQSCFTTCDLYGDHDIAFPSLGVGQLLRYPADRVADVLIKESISMAEQGNKWKDIKTGELSKEDKKRVYAVGQKHGVFVSLDKDKHCIVLKGTPNSVSKTATEIDSILSSASSAVSPRRRKENCHQRGTSSYWKHLLEENPVPEYWKFFQNGKSFLDIVTGFIKGSTEKRYEVDPKTFKAICKLVEDTFKPELVGAGADARNLNHKRLRVKKVEIIENLDLFKIYNIKRCEMLKNSLNDKRSFPRKLDKIQRCEGIQNVTSKGEIMTEKAIGKRLMKDIIPELNEVYLFHGTKKDFVANITSKGVDPKLGSDEGMFGRGVYGCESSTKADQYADDKDKRGTEGRMFLMRFLLGHMYLTEKPNKYKLPPCYNCRRDFCTNRSHQPYDSVVGMKQSGGLFREFVVYEKNQCYPEYLITYTRE</sequence>
<dbReference type="Gene3D" id="3.40.220.10">
    <property type="entry name" value="Leucine Aminopeptidase, subunit E, domain 1"/>
    <property type="match status" value="1"/>
</dbReference>
<dbReference type="PANTHER" id="PTHR14453:SF67">
    <property type="entry name" value="POLY [ADP-RIBOSE] POLYMERASE"/>
    <property type="match status" value="1"/>
</dbReference>
<proteinExistence type="predicted"/>
<dbReference type="InterPro" id="IPR052056">
    <property type="entry name" value="Mono-ARTD/PARP"/>
</dbReference>
<accession>K1QZS7</accession>
<dbReference type="InParanoid" id="K1QZS7"/>
<dbReference type="GO" id="GO:0003950">
    <property type="term" value="F:NAD+ poly-ADP-ribosyltransferase activity"/>
    <property type="evidence" value="ECO:0007669"/>
    <property type="project" value="UniProtKB-UniRule"/>
</dbReference>
<keyword evidence="2" id="KW-0328">Glycosyltransferase</keyword>
<dbReference type="SUPFAM" id="SSF52949">
    <property type="entry name" value="Macro domain-like"/>
    <property type="match status" value="1"/>
</dbReference>
<dbReference type="Gene3D" id="6.20.320.10">
    <property type="match status" value="1"/>
</dbReference>
<dbReference type="SUPFAM" id="SSF56399">
    <property type="entry name" value="ADP-ribosylation"/>
    <property type="match status" value="1"/>
</dbReference>
<dbReference type="GO" id="GO:0003714">
    <property type="term" value="F:transcription corepressor activity"/>
    <property type="evidence" value="ECO:0007669"/>
    <property type="project" value="TreeGrafter"/>
</dbReference>
<dbReference type="PROSITE" id="PS51059">
    <property type="entry name" value="PARP_CATALYTIC"/>
    <property type="match status" value="1"/>
</dbReference>
<keyword evidence="5" id="KW-0539">Nucleus</keyword>
<name>K1QZS7_MAGGI</name>
<evidence type="ECO:0000256" key="1">
    <source>
        <dbReference type="ARBA" id="ARBA00004123"/>
    </source>
</evidence>
<gene>
    <name evidence="6" type="ORF">CGI_10024571</name>
</gene>
<dbReference type="Pfam" id="PF01661">
    <property type="entry name" value="Macro"/>
    <property type="match status" value="1"/>
</dbReference>
<dbReference type="InterPro" id="IPR043472">
    <property type="entry name" value="Macro_dom-like"/>
</dbReference>
<protein>
    <submittedName>
        <fullName evidence="6">Poly [ADP-ribose] polymerase 14</fullName>
    </submittedName>
</protein>
<dbReference type="PANTHER" id="PTHR14453">
    <property type="entry name" value="PARP/ZINC FINGER CCCH TYPE DOMAIN CONTAINING PROTEIN"/>
    <property type="match status" value="1"/>
</dbReference>
<dbReference type="GO" id="GO:0010629">
    <property type="term" value="P:negative regulation of gene expression"/>
    <property type="evidence" value="ECO:0007669"/>
    <property type="project" value="TreeGrafter"/>
</dbReference>
<evidence type="ECO:0000256" key="2">
    <source>
        <dbReference type="ARBA" id="ARBA00022676"/>
    </source>
</evidence>
<evidence type="ECO:0000313" key="6">
    <source>
        <dbReference type="EMBL" id="EKC39168.1"/>
    </source>
</evidence>
<dbReference type="AlphaFoldDB" id="K1QZS7"/>
<dbReference type="InterPro" id="IPR012317">
    <property type="entry name" value="Poly(ADP-ribose)pol_cat_dom"/>
</dbReference>
<comment type="subcellular location">
    <subcellularLocation>
        <location evidence="1">Nucleus</location>
    </subcellularLocation>
</comment>
<dbReference type="EMBL" id="JH816189">
    <property type="protein sequence ID" value="EKC39168.1"/>
    <property type="molecule type" value="Genomic_DNA"/>
</dbReference>
<dbReference type="GO" id="GO:0005634">
    <property type="term" value="C:nucleus"/>
    <property type="evidence" value="ECO:0007669"/>
    <property type="project" value="UniProtKB-SubCell"/>
</dbReference>
<evidence type="ECO:0000256" key="5">
    <source>
        <dbReference type="ARBA" id="ARBA00023242"/>
    </source>
</evidence>
<evidence type="ECO:0000256" key="3">
    <source>
        <dbReference type="ARBA" id="ARBA00022679"/>
    </source>
</evidence>
<dbReference type="GO" id="GO:0005737">
    <property type="term" value="C:cytoplasm"/>
    <property type="evidence" value="ECO:0007669"/>
    <property type="project" value="TreeGrafter"/>
</dbReference>
<keyword evidence="3" id="KW-0808">Transferase</keyword>
<dbReference type="Pfam" id="PF00644">
    <property type="entry name" value="PARP"/>
    <property type="match status" value="1"/>
</dbReference>
<organism evidence="6">
    <name type="scientific">Magallana gigas</name>
    <name type="common">Pacific oyster</name>
    <name type="synonym">Crassostrea gigas</name>
    <dbReference type="NCBI Taxonomy" id="29159"/>
    <lineage>
        <taxon>Eukaryota</taxon>
        <taxon>Metazoa</taxon>
        <taxon>Spiralia</taxon>
        <taxon>Lophotrochozoa</taxon>
        <taxon>Mollusca</taxon>
        <taxon>Bivalvia</taxon>
        <taxon>Autobranchia</taxon>
        <taxon>Pteriomorphia</taxon>
        <taxon>Ostreida</taxon>
        <taxon>Ostreoidea</taxon>
        <taxon>Ostreidae</taxon>
        <taxon>Magallana</taxon>
    </lineage>
</organism>
<dbReference type="InterPro" id="IPR002589">
    <property type="entry name" value="Macro_dom"/>
</dbReference>
<dbReference type="PROSITE" id="PS51154">
    <property type="entry name" value="MACRO"/>
    <property type="match status" value="1"/>
</dbReference>
<dbReference type="HOGENOM" id="CLU_022777_0_0_1"/>
<evidence type="ECO:0000256" key="4">
    <source>
        <dbReference type="ARBA" id="ARBA00023027"/>
    </source>
</evidence>
<dbReference type="Gene3D" id="3.90.228.10">
    <property type="match status" value="1"/>
</dbReference>
<reference evidence="6" key="1">
    <citation type="journal article" date="2012" name="Nature">
        <title>The oyster genome reveals stress adaptation and complexity of shell formation.</title>
        <authorList>
            <person name="Zhang G."/>
            <person name="Fang X."/>
            <person name="Guo X."/>
            <person name="Li L."/>
            <person name="Luo R."/>
            <person name="Xu F."/>
            <person name="Yang P."/>
            <person name="Zhang L."/>
            <person name="Wang X."/>
            <person name="Qi H."/>
            <person name="Xiong Z."/>
            <person name="Que H."/>
            <person name="Xie Y."/>
            <person name="Holland P.W."/>
            <person name="Paps J."/>
            <person name="Zhu Y."/>
            <person name="Wu F."/>
            <person name="Chen Y."/>
            <person name="Wang J."/>
            <person name="Peng C."/>
            <person name="Meng J."/>
            <person name="Yang L."/>
            <person name="Liu J."/>
            <person name="Wen B."/>
            <person name="Zhang N."/>
            <person name="Huang Z."/>
            <person name="Zhu Q."/>
            <person name="Feng Y."/>
            <person name="Mount A."/>
            <person name="Hedgecock D."/>
            <person name="Xu Z."/>
            <person name="Liu Y."/>
            <person name="Domazet-Loso T."/>
            <person name="Du Y."/>
            <person name="Sun X."/>
            <person name="Zhang S."/>
            <person name="Liu B."/>
            <person name="Cheng P."/>
            <person name="Jiang X."/>
            <person name="Li J."/>
            <person name="Fan D."/>
            <person name="Wang W."/>
            <person name="Fu W."/>
            <person name="Wang T."/>
            <person name="Wang B."/>
            <person name="Zhang J."/>
            <person name="Peng Z."/>
            <person name="Li Y."/>
            <person name="Li N."/>
            <person name="Wang J."/>
            <person name="Chen M."/>
            <person name="He Y."/>
            <person name="Tan F."/>
            <person name="Song X."/>
            <person name="Zheng Q."/>
            <person name="Huang R."/>
            <person name="Yang H."/>
            <person name="Du X."/>
            <person name="Chen L."/>
            <person name="Yang M."/>
            <person name="Gaffney P.M."/>
            <person name="Wang S."/>
            <person name="Luo L."/>
            <person name="She Z."/>
            <person name="Ming Y."/>
            <person name="Huang W."/>
            <person name="Zhang S."/>
            <person name="Huang B."/>
            <person name="Zhang Y."/>
            <person name="Qu T."/>
            <person name="Ni P."/>
            <person name="Miao G."/>
            <person name="Wang J."/>
            <person name="Wang Q."/>
            <person name="Steinberg C.E."/>
            <person name="Wang H."/>
            <person name="Li N."/>
            <person name="Qian L."/>
            <person name="Zhang G."/>
            <person name="Li Y."/>
            <person name="Yang H."/>
            <person name="Liu X."/>
            <person name="Wang J."/>
            <person name="Yin Y."/>
            <person name="Wang J."/>
        </authorList>
    </citation>
    <scope>NUCLEOTIDE SEQUENCE [LARGE SCALE GENOMIC DNA]</scope>
    <source>
        <strain evidence="6">05x7-T-G4-1.051#20</strain>
    </source>
</reference>
<keyword evidence="4" id="KW-0520">NAD</keyword>